<dbReference type="InterPro" id="IPR001633">
    <property type="entry name" value="EAL_dom"/>
</dbReference>
<dbReference type="Gene3D" id="3.30.70.270">
    <property type="match status" value="1"/>
</dbReference>
<dbReference type="Pfam" id="PF00563">
    <property type="entry name" value="EAL"/>
    <property type="match status" value="1"/>
</dbReference>
<dbReference type="NCBIfam" id="TIGR00254">
    <property type="entry name" value="GGDEF"/>
    <property type="match status" value="1"/>
</dbReference>
<dbReference type="SMART" id="SM00052">
    <property type="entry name" value="EAL"/>
    <property type="match status" value="1"/>
</dbReference>
<dbReference type="SUPFAM" id="SSF55073">
    <property type="entry name" value="Nucleotide cyclase"/>
    <property type="match status" value="1"/>
</dbReference>
<feature type="domain" description="EAL" evidence="2">
    <location>
        <begin position="358"/>
        <end position="610"/>
    </location>
</feature>
<evidence type="ECO:0000313" key="5">
    <source>
        <dbReference type="Proteomes" id="UP001256588"/>
    </source>
</evidence>
<dbReference type="CDD" id="cd01948">
    <property type="entry name" value="EAL"/>
    <property type="match status" value="1"/>
</dbReference>
<dbReference type="CDD" id="cd01949">
    <property type="entry name" value="GGDEF"/>
    <property type="match status" value="1"/>
</dbReference>
<dbReference type="Proteomes" id="UP001256588">
    <property type="component" value="Unassembled WGS sequence"/>
</dbReference>
<dbReference type="InterPro" id="IPR043128">
    <property type="entry name" value="Rev_trsase/Diguanyl_cyclase"/>
</dbReference>
<dbReference type="InterPro" id="IPR035919">
    <property type="entry name" value="EAL_sf"/>
</dbReference>
<dbReference type="Gene3D" id="3.20.20.450">
    <property type="entry name" value="EAL domain"/>
    <property type="match status" value="1"/>
</dbReference>
<comment type="caution">
    <text evidence="4">The sequence shown here is derived from an EMBL/GenBank/DDBJ whole genome shotgun (WGS) entry which is preliminary data.</text>
</comment>
<protein>
    <submittedName>
        <fullName evidence="4">Diguanylate cyclase (GGDEF)-like protein</fullName>
    </submittedName>
</protein>
<accession>A0ABU1XTL9</accession>
<dbReference type="PANTHER" id="PTHR44757:SF2">
    <property type="entry name" value="BIOFILM ARCHITECTURE MAINTENANCE PROTEIN MBAA"/>
    <property type="match status" value="1"/>
</dbReference>
<dbReference type="SMART" id="SM00267">
    <property type="entry name" value="GGDEF"/>
    <property type="match status" value="1"/>
</dbReference>
<dbReference type="InterPro" id="IPR033417">
    <property type="entry name" value="CHASE8"/>
</dbReference>
<evidence type="ECO:0000256" key="1">
    <source>
        <dbReference type="SAM" id="Phobius"/>
    </source>
</evidence>
<feature type="transmembrane region" description="Helical" evidence="1">
    <location>
        <begin position="20"/>
        <end position="39"/>
    </location>
</feature>
<organism evidence="4 5">
    <name type="scientific">Luteimonas terrae</name>
    <dbReference type="NCBI Taxonomy" id="1530191"/>
    <lineage>
        <taxon>Bacteria</taxon>
        <taxon>Pseudomonadati</taxon>
        <taxon>Pseudomonadota</taxon>
        <taxon>Gammaproteobacteria</taxon>
        <taxon>Lysobacterales</taxon>
        <taxon>Lysobacteraceae</taxon>
        <taxon>Luteimonas</taxon>
    </lineage>
</organism>
<evidence type="ECO:0000259" key="3">
    <source>
        <dbReference type="PROSITE" id="PS50887"/>
    </source>
</evidence>
<feature type="transmembrane region" description="Helical" evidence="1">
    <location>
        <begin position="148"/>
        <end position="170"/>
    </location>
</feature>
<keyword evidence="1" id="KW-0812">Transmembrane</keyword>
<dbReference type="Pfam" id="PF00990">
    <property type="entry name" value="GGDEF"/>
    <property type="match status" value="1"/>
</dbReference>
<keyword evidence="1" id="KW-1133">Transmembrane helix</keyword>
<dbReference type="InterPro" id="IPR052155">
    <property type="entry name" value="Biofilm_reg_signaling"/>
</dbReference>
<dbReference type="InterPro" id="IPR000160">
    <property type="entry name" value="GGDEF_dom"/>
</dbReference>
<dbReference type="Pfam" id="PF17152">
    <property type="entry name" value="CHASE8"/>
    <property type="match status" value="1"/>
</dbReference>
<dbReference type="PANTHER" id="PTHR44757">
    <property type="entry name" value="DIGUANYLATE CYCLASE DGCP"/>
    <property type="match status" value="1"/>
</dbReference>
<dbReference type="RefSeq" id="WP_310232694.1">
    <property type="nucleotide sequence ID" value="NZ_JAVDWO010000002.1"/>
</dbReference>
<sequence length="612" mass="66865">MSTRHFERLGPQLARSNLPAAVLVLALAGAVLALLQYFGLRRDLIDNADAQARIVALNSAAAVMFDDRVVAQEMLDALSASATVHSARLENATGQVLATYTTVAPDADADAQACELQCARVAAPIEYAGQHLGTVVLHVSLQRVYSRLFAFAGAFLLAALVALALSLPLLARMRARMRSAEARLEYLAHHDAVTGQRNRNAFNATLQRVHSSRTREPHALLQLDMDRFKEINDTLGHFGGDELLRQVGVRLRSAIRDSDTLFRLGGDEFAVLMRPVVSAAVAETVAQRILVQFTAPFSVAGQELHVTASIGVSLYPLDSPVFLDLPGNADAAMYEAKRHGRNRVAFFDPQLREAMAERLRLQTDLRRALEHDELSLHYQAQVDTCTGALTGIEALLRWEHPTLGAISPATFVPVAEESGLIVPIGRWVIGEACRQFAAWRQEGFDGVCIAVNLSVRQTRDEQLPAFIDAVLDTHAMPPGCLELEITESVLMEQTDLAIALLTRLRARGLRLAIDDFGTGYSSMAYLQRLPIDTLKIDMAFVREIPGDGEAITTAILAMAHQLGLGVVAEGVETQAQHDFLREAGCEQIQGYRIARPLPPEAFLLRWGARAQA</sequence>
<evidence type="ECO:0000313" key="4">
    <source>
        <dbReference type="EMBL" id="MDR7191908.1"/>
    </source>
</evidence>
<dbReference type="InterPro" id="IPR029787">
    <property type="entry name" value="Nucleotide_cyclase"/>
</dbReference>
<dbReference type="EMBL" id="JAVDWO010000002">
    <property type="protein sequence ID" value="MDR7191908.1"/>
    <property type="molecule type" value="Genomic_DNA"/>
</dbReference>
<feature type="domain" description="GGDEF" evidence="3">
    <location>
        <begin position="216"/>
        <end position="349"/>
    </location>
</feature>
<proteinExistence type="predicted"/>
<name>A0ABU1XTL9_9GAMM</name>
<keyword evidence="5" id="KW-1185">Reference proteome</keyword>
<dbReference type="PROSITE" id="PS50883">
    <property type="entry name" value="EAL"/>
    <property type="match status" value="1"/>
</dbReference>
<reference evidence="4 5" key="1">
    <citation type="submission" date="2023-07" db="EMBL/GenBank/DDBJ databases">
        <title>Sorghum-associated microbial communities from plants grown in Nebraska, USA.</title>
        <authorList>
            <person name="Schachtman D."/>
        </authorList>
    </citation>
    <scope>NUCLEOTIDE SEQUENCE [LARGE SCALE GENOMIC DNA]</scope>
    <source>
        <strain evidence="4 5">4099</strain>
    </source>
</reference>
<dbReference type="PROSITE" id="PS50887">
    <property type="entry name" value="GGDEF"/>
    <property type="match status" value="1"/>
</dbReference>
<gene>
    <name evidence="4" type="ORF">J2W68_000616</name>
</gene>
<dbReference type="SUPFAM" id="SSF141868">
    <property type="entry name" value="EAL domain-like"/>
    <property type="match status" value="1"/>
</dbReference>
<evidence type="ECO:0000259" key="2">
    <source>
        <dbReference type="PROSITE" id="PS50883"/>
    </source>
</evidence>
<keyword evidence="1" id="KW-0472">Membrane</keyword>